<dbReference type="InterPro" id="IPR029044">
    <property type="entry name" value="Nucleotide-diphossugar_trans"/>
</dbReference>
<dbReference type="STRING" id="441112.SAMN04488094_11932"/>
<name>A0A1I1QA68_9RHOB</name>
<keyword evidence="3" id="KW-1185">Reference proteome</keyword>
<evidence type="ECO:0000259" key="1">
    <source>
        <dbReference type="Pfam" id="PF00535"/>
    </source>
</evidence>
<dbReference type="EMBL" id="FOLG01000019">
    <property type="protein sequence ID" value="SFD18991.1"/>
    <property type="molecule type" value="Genomic_DNA"/>
</dbReference>
<feature type="domain" description="Glycosyltransferase 2-like" evidence="1">
    <location>
        <begin position="36"/>
        <end position="203"/>
    </location>
</feature>
<dbReference type="InterPro" id="IPR001173">
    <property type="entry name" value="Glyco_trans_2-like"/>
</dbReference>
<gene>
    <name evidence="2" type="ORF">SAMN04488094_11932</name>
</gene>
<dbReference type="PANTHER" id="PTHR43685:SF2">
    <property type="entry name" value="GLYCOSYLTRANSFERASE 2-LIKE DOMAIN-CONTAINING PROTEIN"/>
    <property type="match status" value="1"/>
</dbReference>
<accession>A0A1I1QA68</accession>
<dbReference type="SUPFAM" id="SSF53448">
    <property type="entry name" value="Nucleotide-diphospho-sugar transferases"/>
    <property type="match status" value="1"/>
</dbReference>
<dbReference type="GO" id="GO:0016740">
    <property type="term" value="F:transferase activity"/>
    <property type="evidence" value="ECO:0007669"/>
    <property type="project" value="UniProtKB-KW"/>
</dbReference>
<dbReference type="AlphaFoldDB" id="A0A1I1QA68"/>
<dbReference type="Proteomes" id="UP000198728">
    <property type="component" value="Unassembled WGS sequence"/>
</dbReference>
<evidence type="ECO:0000313" key="2">
    <source>
        <dbReference type="EMBL" id="SFD18991.1"/>
    </source>
</evidence>
<sequence length="347" mass="39177">MPGRGSSFVIGETKMSALDEYPAKASAEARAAPAVSIGIPVYNGENYLEEAITSALRQTAGDLEVLVCDNASTDRTPEIVRDLAASDPRVTYLRNETNIGAARNYNRVWDAGRGRYFKWLAHDDRMKPEYLERMVAVLDDRPEVVLCNSRVDYIDAEGHVFDQYDGILAEADHVRPSDRFAAIVLKSHSCVDFFGLVRRSAMENSLLHGTFHGADRAFLAQMALRGGFVHLAEPLVEMREHPNRYTRQNLSVQARQTWHDGERGRRFEVPSLILYRKYQEIVAREASLAPEERRRCNTVLAKWWFTNWNMVRVAVDGFSNVFPGITTVAENVKVRAFGAAPGHFTKR</sequence>
<protein>
    <submittedName>
        <fullName evidence="2">Glycosyltransferase involved in cell wall bisynthesis</fullName>
    </submittedName>
</protein>
<dbReference type="PANTHER" id="PTHR43685">
    <property type="entry name" value="GLYCOSYLTRANSFERASE"/>
    <property type="match status" value="1"/>
</dbReference>
<organism evidence="2 3">
    <name type="scientific">Tropicimonas isoalkanivorans</name>
    <dbReference type="NCBI Taxonomy" id="441112"/>
    <lineage>
        <taxon>Bacteria</taxon>
        <taxon>Pseudomonadati</taxon>
        <taxon>Pseudomonadota</taxon>
        <taxon>Alphaproteobacteria</taxon>
        <taxon>Rhodobacterales</taxon>
        <taxon>Roseobacteraceae</taxon>
        <taxon>Tropicimonas</taxon>
    </lineage>
</organism>
<proteinExistence type="predicted"/>
<evidence type="ECO:0000313" key="3">
    <source>
        <dbReference type="Proteomes" id="UP000198728"/>
    </source>
</evidence>
<dbReference type="CDD" id="cd00761">
    <property type="entry name" value="Glyco_tranf_GTA_type"/>
    <property type="match status" value="1"/>
</dbReference>
<dbReference type="Pfam" id="PF00535">
    <property type="entry name" value="Glycos_transf_2"/>
    <property type="match status" value="1"/>
</dbReference>
<dbReference type="InterPro" id="IPR050834">
    <property type="entry name" value="Glycosyltransf_2"/>
</dbReference>
<reference evidence="2 3" key="1">
    <citation type="submission" date="2016-10" db="EMBL/GenBank/DDBJ databases">
        <authorList>
            <person name="de Groot N.N."/>
        </authorList>
    </citation>
    <scope>NUCLEOTIDE SEQUENCE [LARGE SCALE GENOMIC DNA]</scope>
    <source>
        <strain evidence="2 3">DSM 19548</strain>
    </source>
</reference>
<keyword evidence="2" id="KW-0808">Transferase</keyword>
<dbReference type="Gene3D" id="3.90.550.10">
    <property type="entry name" value="Spore Coat Polysaccharide Biosynthesis Protein SpsA, Chain A"/>
    <property type="match status" value="1"/>
</dbReference>